<dbReference type="Gene3D" id="1.20.120.1450">
    <property type="match status" value="1"/>
</dbReference>
<name>A0A917KDJ1_9BACL</name>
<gene>
    <name evidence="1" type="ORF">GCM10010885_19250</name>
</gene>
<evidence type="ECO:0000313" key="2">
    <source>
        <dbReference type="Proteomes" id="UP000637695"/>
    </source>
</evidence>
<dbReference type="Pfam" id="PF07307">
    <property type="entry name" value="HEPPP_synt_1"/>
    <property type="match status" value="1"/>
</dbReference>
<sequence length="246" mass="27791">MAMTDLTEALFDRVQRKVQQYMHHPFLRACQIRQTVSRFHFDTAWAILQAAGFSAAESQPILEAVLLLHQGLAIHDTVEEHTGTARQLVVLAGDYDSSRYYWVLARSGHPGLLPALCEAVVQINEAKMMLHGDGGSVPPEQARELWVTVHGALLFALADHVGLSNDAKRQVRALVEAFALDAEVRRLRGPRGFSFRQAHEWMADALERYVHLPKHAVVEPLYSLLIDYLVGMKRWMEKQTFAEGNR</sequence>
<accession>A0A917KDJ1</accession>
<dbReference type="EMBL" id="BMOY01000032">
    <property type="protein sequence ID" value="GGJ10217.1"/>
    <property type="molecule type" value="Genomic_DNA"/>
</dbReference>
<evidence type="ECO:0000313" key="1">
    <source>
        <dbReference type="EMBL" id="GGJ10217.1"/>
    </source>
</evidence>
<organism evidence="1 2">
    <name type="scientific">Alicyclobacillus cellulosilyticus</name>
    <dbReference type="NCBI Taxonomy" id="1003997"/>
    <lineage>
        <taxon>Bacteria</taxon>
        <taxon>Bacillati</taxon>
        <taxon>Bacillota</taxon>
        <taxon>Bacilli</taxon>
        <taxon>Bacillales</taxon>
        <taxon>Alicyclobacillaceae</taxon>
        <taxon>Alicyclobacillus</taxon>
    </lineage>
</organism>
<dbReference type="InterPro" id="IPR009920">
    <property type="entry name" value="HEPPP_synth_su1"/>
</dbReference>
<dbReference type="Proteomes" id="UP000637695">
    <property type="component" value="Unassembled WGS sequence"/>
</dbReference>
<protein>
    <recommendedName>
        <fullName evidence="3">Heptaprenyl diphosphate synthase</fullName>
    </recommendedName>
</protein>
<dbReference type="AlphaFoldDB" id="A0A917KDJ1"/>
<comment type="caution">
    <text evidence="1">The sequence shown here is derived from an EMBL/GenBank/DDBJ whole genome shotgun (WGS) entry which is preliminary data.</text>
</comment>
<proteinExistence type="predicted"/>
<reference evidence="1" key="1">
    <citation type="journal article" date="2014" name="Int. J. Syst. Evol. Microbiol.">
        <title>Complete genome sequence of Corynebacterium casei LMG S-19264T (=DSM 44701T), isolated from a smear-ripened cheese.</title>
        <authorList>
            <consortium name="US DOE Joint Genome Institute (JGI-PGF)"/>
            <person name="Walter F."/>
            <person name="Albersmeier A."/>
            <person name="Kalinowski J."/>
            <person name="Ruckert C."/>
        </authorList>
    </citation>
    <scope>NUCLEOTIDE SEQUENCE</scope>
    <source>
        <strain evidence="1">JCM 18487</strain>
    </source>
</reference>
<reference evidence="1" key="2">
    <citation type="submission" date="2020-09" db="EMBL/GenBank/DDBJ databases">
        <authorList>
            <person name="Sun Q."/>
            <person name="Ohkuma M."/>
        </authorList>
    </citation>
    <scope>NUCLEOTIDE SEQUENCE</scope>
    <source>
        <strain evidence="1">JCM 18487</strain>
    </source>
</reference>
<evidence type="ECO:0008006" key="3">
    <source>
        <dbReference type="Google" id="ProtNLM"/>
    </source>
</evidence>
<dbReference type="GO" id="GO:0009234">
    <property type="term" value="P:menaquinone biosynthetic process"/>
    <property type="evidence" value="ECO:0007669"/>
    <property type="project" value="InterPro"/>
</dbReference>
<keyword evidence="2" id="KW-1185">Reference proteome</keyword>